<comment type="caution">
    <text evidence="1">The sequence shown here is derived from an EMBL/GenBank/DDBJ whole genome shotgun (WGS) entry which is preliminary data.</text>
</comment>
<dbReference type="AlphaFoldDB" id="A0A3A9AJ64"/>
<protein>
    <submittedName>
        <fullName evidence="1">Uncharacterized protein</fullName>
    </submittedName>
</protein>
<dbReference type="EMBL" id="RAYQ01000010">
    <property type="protein sequence ID" value="RKI91417.1"/>
    <property type="molecule type" value="Genomic_DNA"/>
</dbReference>
<evidence type="ECO:0000313" key="2">
    <source>
        <dbReference type="Proteomes" id="UP000280696"/>
    </source>
</evidence>
<proteinExistence type="predicted"/>
<name>A0A3A9AJ64_9FIRM</name>
<reference evidence="1 2" key="1">
    <citation type="submission" date="2018-09" db="EMBL/GenBank/DDBJ databases">
        <title>Murine metabolic-syndrome-specific gut microbial biobank.</title>
        <authorList>
            <person name="Liu C."/>
        </authorList>
    </citation>
    <scope>NUCLEOTIDE SEQUENCE [LARGE SCALE GENOMIC DNA]</scope>
    <source>
        <strain evidence="1 2">0.1xD8-82</strain>
    </source>
</reference>
<accession>A0A3A9AJ64</accession>
<dbReference type="Proteomes" id="UP000280696">
    <property type="component" value="Unassembled WGS sequence"/>
</dbReference>
<sequence length="109" mass="12335">MKKSRTTIGSLLRALLLPCIVIAVLLFFAAALNSLEAGRESEEMAQLEDVLRRSCVACYAAEGTYPSDLEYLKEHYGVHVDEEKYTVYYNLFAQNLMPDITVLENKVQK</sequence>
<keyword evidence="2" id="KW-1185">Reference proteome</keyword>
<organism evidence="1 2">
    <name type="scientific">Parablautia intestinalis</name>
    <dbReference type="NCBI Taxonomy" id="2320100"/>
    <lineage>
        <taxon>Bacteria</taxon>
        <taxon>Bacillati</taxon>
        <taxon>Bacillota</taxon>
        <taxon>Clostridia</taxon>
        <taxon>Lachnospirales</taxon>
        <taxon>Lachnospiraceae</taxon>
        <taxon>Parablautia</taxon>
    </lineage>
</organism>
<gene>
    <name evidence="1" type="ORF">D7V94_10855</name>
</gene>
<evidence type="ECO:0000313" key="1">
    <source>
        <dbReference type="EMBL" id="RKI91417.1"/>
    </source>
</evidence>
<dbReference type="OrthoDB" id="9815367at2"/>